<dbReference type="Pfam" id="PF13855">
    <property type="entry name" value="LRR_8"/>
    <property type="match status" value="3"/>
</dbReference>
<dbReference type="SMART" id="SM00369">
    <property type="entry name" value="LRR_TYP"/>
    <property type="match status" value="15"/>
</dbReference>
<dbReference type="FunFam" id="3.80.10.10:FF:000193">
    <property type="entry name" value="Leucine-rich repeat-containing protein 40"/>
    <property type="match status" value="1"/>
</dbReference>
<dbReference type="Pfam" id="PF23598">
    <property type="entry name" value="LRR_14"/>
    <property type="match status" value="1"/>
</dbReference>
<comment type="caution">
    <text evidence="5">The sequence shown here is derived from an EMBL/GenBank/DDBJ whole genome shotgun (WGS) entry which is preliminary data.</text>
</comment>
<dbReference type="OrthoDB" id="660555at2759"/>
<keyword evidence="6" id="KW-1185">Reference proteome</keyword>
<dbReference type="AlphaFoldDB" id="A0A484BHM3"/>
<accession>A0A484BHM3</accession>
<feature type="domain" description="Disease resistance R13L4/SHOC-2-like LRR" evidence="4">
    <location>
        <begin position="354"/>
        <end position="422"/>
    </location>
</feature>
<evidence type="ECO:0000256" key="3">
    <source>
        <dbReference type="SAM" id="MobiDB-lite"/>
    </source>
</evidence>
<dbReference type="SMART" id="SM00364">
    <property type="entry name" value="LRR_BAC"/>
    <property type="match status" value="10"/>
</dbReference>
<dbReference type="InterPro" id="IPR032675">
    <property type="entry name" value="LRR_dom_sf"/>
</dbReference>
<dbReference type="OMA" id="CMLHKLT"/>
<proteinExistence type="predicted"/>
<evidence type="ECO:0000256" key="2">
    <source>
        <dbReference type="ARBA" id="ARBA00022737"/>
    </source>
</evidence>
<dbReference type="PANTHER" id="PTHR48051:SF54">
    <property type="entry name" value="LEUCINE-RICH REPEAT-CONTAINING PROTEIN"/>
    <property type="match status" value="1"/>
</dbReference>
<evidence type="ECO:0000313" key="6">
    <source>
        <dbReference type="Proteomes" id="UP000295192"/>
    </source>
</evidence>
<dbReference type="STRING" id="7232.A0A484BHM3"/>
<dbReference type="InterPro" id="IPR003591">
    <property type="entry name" value="Leu-rich_rpt_typical-subtyp"/>
</dbReference>
<dbReference type="EMBL" id="LSRL02000035">
    <property type="protein sequence ID" value="TDG48174.1"/>
    <property type="molecule type" value="Genomic_DNA"/>
</dbReference>
<dbReference type="FunFam" id="3.80.10.10:FF:000923">
    <property type="entry name" value="Flyers-cup, isoform F"/>
    <property type="match status" value="1"/>
</dbReference>
<dbReference type="GO" id="GO:0005737">
    <property type="term" value="C:cytoplasm"/>
    <property type="evidence" value="ECO:0007669"/>
    <property type="project" value="TreeGrafter"/>
</dbReference>
<dbReference type="SUPFAM" id="SSF52058">
    <property type="entry name" value="L domain-like"/>
    <property type="match status" value="2"/>
</dbReference>
<name>A0A484BHM3_DRONA</name>
<evidence type="ECO:0000259" key="4">
    <source>
        <dbReference type="Pfam" id="PF23598"/>
    </source>
</evidence>
<dbReference type="PANTHER" id="PTHR48051">
    <property type="match status" value="1"/>
</dbReference>
<keyword evidence="2" id="KW-0677">Repeat</keyword>
<keyword evidence="1" id="KW-0433">Leucine-rich repeat</keyword>
<dbReference type="SMART" id="SM00365">
    <property type="entry name" value="LRR_SD22"/>
    <property type="match status" value="5"/>
</dbReference>
<reference evidence="5 6" key="1">
    <citation type="journal article" date="2019" name="J. Hered.">
        <title>An Improved Genome Assembly for Drosophila navojoa, the Basal Species in the mojavensis Cluster.</title>
        <authorList>
            <person name="Vanderlinde T."/>
            <person name="Dupim E.G."/>
            <person name="Nazario-Yepiz N.O."/>
            <person name="Carvalho A.B."/>
        </authorList>
    </citation>
    <scope>NUCLEOTIDE SEQUENCE [LARGE SCALE GENOMIC DNA]</scope>
    <source>
        <strain evidence="5">Navoj_Jal97</strain>
        <tissue evidence="5">Whole organism</tissue>
    </source>
</reference>
<dbReference type="Gene3D" id="3.80.10.10">
    <property type="entry name" value="Ribonuclease Inhibitor"/>
    <property type="match status" value="4"/>
</dbReference>
<sequence length="812" mass="92407">MDGHMMINNENFLDSIPFDECVNSIDCGGDYNLDSVPASGCYNQYHCPCEMNARQNLGTSCAGASRIPRAAARPRQSLSPRINYAFQPVFHERTSKEDDTLLTDTLWKLARKTGTLNLTNKGMARVPERLFDINEADADTKKRTLEQLSINEEDAWWNQVPLNNLDLSSNALTHISPKIENLSTLTVLQLHDNALVELPPQISKLEKLVRLNLSHNKLKELPPDLYSLPELRHLNISHNEFEELNPDISNLHMLEFLDAGNNNINSLPGGIGFLVRLTALLLANNHIKELPPDIVYMRSLQKLDLMKNDLVALPEDMGLLRKLQFLYVQHNDIKELPSFDGNEMLSELHASNNYIDHVPKELCENLPHLKILDLRDNKITQLPDEVCLLRNLNRLDITNNSISVLPVTLSTLAHLISLQVDGNPIKTIRRDILQCGTARILKTLHDRAQAKERTDGGADDLPCSSSAAGSQLSMQKQQQQQQLPANMTDNYQQPNCAQSPFMRCHCRCQCQHFMQHQQQHLLQQQPEQRYAFYYQQFAEKYEQEQQQQPHQPHHHQQQQQLDQLQFGQANQYAPQPQMIYRNSHGGHYMPGYSGMPVSQLDAFNPYKLRHSRTLAVNLEGLTDVPAHVFELASEEKVHVVDFARNHLSTLPKGLQHMSDLVTELVLSHNVINNVPPFISQFTRITFLNLSNNLIKDLPQEFGLLNTLRELNIANNRFEALPNALYELQGLEILIASDNQIKALNVAGLQNLPRLSTLDLRNNNIEHVPPTLGNLTNITHLELVGNPFRQPRHQILMKGTDSIMSYLRDRIPT</sequence>
<evidence type="ECO:0000256" key="1">
    <source>
        <dbReference type="ARBA" id="ARBA00022614"/>
    </source>
</evidence>
<organism evidence="5 6">
    <name type="scientific">Drosophila navojoa</name>
    <name type="common">Fruit fly</name>
    <dbReference type="NCBI Taxonomy" id="7232"/>
    <lineage>
        <taxon>Eukaryota</taxon>
        <taxon>Metazoa</taxon>
        <taxon>Ecdysozoa</taxon>
        <taxon>Arthropoda</taxon>
        <taxon>Hexapoda</taxon>
        <taxon>Insecta</taxon>
        <taxon>Pterygota</taxon>
        <taxon>Neoptera</taxon>
        <taxon>Endopterygota</taxon>
        <taxon>Diptera</taxon>
        <taxon>Brachycera</taxon>
        <taxon>Muscomorpha</taxon>
        <taxon>Ephydroidea</taxon>
        <taxon>Drosophilidae</taxon>
        <taxon>Drosophila</taxon>
    </lineage>
</organism>
<dbReference type="InterPro" id="IPR055414">
    <property type="entry name" value="LRR_R13L4/SHOC2-like"/>
</dbReference>
<feature type="region of interest" description="Disordered" evidence="3">
    <location>
        <begin position="541"/>
        <end position="562"/>
    </location>
</feature>
<feature type="region of interest" description="Disordered" evidence="3">
    <location>
        <begin position="451"/>
        <end position="485"/>
    </location>
</feature>
<evidence type="ECO:0000313" key="5">
    <source>
        <dbReference type="EMBL" id="TDG48174.1"/>
    </source>
</evidence>
<feature type="compositionally biased region" description="Polar residues" evidence="3">
    <location>
        <begin position="463"/>
        <end position="474"/>
    </location>
</feature>
<gene>
    <name evidence="5" type="ORF">AWZ03_005349</name>
</gene>
<protein>
    <recommendedName>
        <fullName evidence="4">Disease resistance R13L4/SHOC-2-like LRR domain-containing protein</fullName>
    </recommendedName>
</protein>
<dbReference type="PROSITE" id="PS51450">
    <property type="entry name" value="LRR"/>
    <property type="match status" value="7"/>
</dbReference>
<dbReference type="InterPro" id="IPR001611">
    <property type="entry name" value="Leu-rich_rpt"/>
</dbReference>
<dbReference type="FunFam" id="3.80.10.10:FF:000116">
    <property type="entry name" value="Leucine-rich repeat-containing protein 40"/>
    <property type="match status" value="1"/>
</dbReference>
<dbReference type="InterPro" id="IPR050216">
    <property type="entry name" value="LRR_domain-containing"/>
</dbReference>
<dbReference type="Pfam" id="PF00560">
    <property type="entry name" value="LRR_1"/>
    <property type="match status" value="1"/>
</dbReference>
<dbReference type="Proteomes" id="UP000295192">
    <property type="component" value="Unassembled WGS sequence"/>
</dbReference>